<evidence type="ECO:0000256" key="11">
    <source>
        <dbReference type="SAM" id="MobiDB-lite"/>
    </source>
</evidence>
<keyword evidence="6 12" id="KW-0812">Transmembrane</keyword>
<protein>
    <recommendedName>
        <fullName evidence="3">histidine kinase</fullName>
        <ecNumber evidence="3">2.7.13.3</ecNumber>
    </recommendedName>
</protein>
<dbReference type="Gene3D" id="3.30.565.10">
    <property type="entry name" value="Histidine kinase-like ATPase, C-terminal domain"/>
    <property type="match status" value="1"/>
</dbReference>
<keyword evidence="10 12" id="KW-0472">Membrane</keyword>
<dbReference type="SMART" id="SM00304">
    <property type="entry name" value="HAMP"/>
    <property type="match status" value="1"/>
</dbReference>
<comment type="caution">
    <text evidence="15">The sequence shown here is derived from an EMBL/GenBank/DDBJ whole genome shotgun (WGS) entry which is preliminary data.</text>
</comment>
<dbReference type="CDD" id="cd00082">
    <property type="entry name" value="HisKA"/>
    <property type="match status" value="1"/>
</dbReference>
<feature type="domain" description="HAMP" evidence="14">
    <location>
        <begin position="184"/>
        <end position="236"/>
    </location>
</feature>
<dbReference type="SUPFAM" id="SSF55874">
    <property type="entry name" value="ATPase domain of HSP90 chaperone/DNA topoisomerase II/histidine kinase"/>
    <property type="match status" value="1"/>
</dbReference>
<dbReference type="Proteomes" id="UP000490386">
    <property type="component" value="Unassembled WGS sequence"/>
</dbReference>
<keyword evidence="7 15" id="KW-0418">Kinase</keyword>
<evidence type="ECO:0000256" key="7">
    <source>
        <dbReference type="ARBA" id="ARBA00022777"/>
    </source>
</evidence>
<dbReference type="InterPro" id="IPR003660">
    <property type="entry name" value="HAMP_dom"/>
</dbReference>
<dbReference type="InterPro" id="IPR036890">
    <property type="entry name" value="HATPase_C_sf"/>
</dbReference>
<dbReference type="InterPro" id="IPR003661">
    <property type="entry name" value="HisK_dim/P_dom"/>
</dbReference>
<dbReference type="SMART" id="SM00387">
    <property type="entry name" value="HATPase_c"/>
    <property type="match status" value="1"/>
</dbReference>
<dbReference type="InterPro" id="IPR004358">
    <property type="entry name" value="Sig_transdc_His_kin-like_C"/>
</dbReference>
<dbReference type="OrthoDB" id="9786919at2"/>
<dbReference type="InterPro" id="IPR005467">
    <property type="entry name" value="His_kinase_dom"/>
</dbReference>
<dbReference type="PROSITE" id="PS50109">
    <property type="entry name" value="HIS_KIN"/>
    <property type="match status" value="1"/>
</dbReference>
<dbReference type="GO" id="GO:0005886">
    <property type="term" value="C:plasma membrane"/>
    <property type="evidence" value="ECO:0007669"/>
    <property type="project" value="UniProtKB-SubCell"/>
</dbReference>
<evidence type="ECO:0000256" key="8">
    <source>
        <dbReference type="ARBA" id="ARBA00022989"/>
    </source>
</evidence>
<dbReference type="PANTHER" id="PTHR45436">
    <property type="entry name" value="SENSOR HISTIDINE KINASE YKOH"/>
    <property type="match status" value="1"/>
</dbReference>
<dbReference type="PROSITE" id="PS50885">
    <property type="entry name" value="HAMP"/>
    <property type="match status" value="1"/>
</dbReference>
<dbReference type="EC" id="2.7.13.3" evidence="3"/>
<evidence type="ECO:0000256" key="12">
    <source>
        <dbReference type="SAM" id="Phobius"/>
    </source>
</evidence>
<gene>
    <name evidence="15" type="ORF">F8O03_14955</name>
</gene>
<dbReference type="Gene3D" id="6.10.340.10">
    <property type="match status" value="1"/>
</dbReference>
<evidence type="ECO:0000256" key="3">
    <source>
        <dbReference type="ARBA" id="ARBA00012438"/>
    </source>
</evidence>
<keyword evidence="4" id="KW-0597">Phosphoprotein</keyword>
<evidence type="ECO:0000259" key="14">
    <source>
        <dbReference type="PROSITE" id="PS50885"/>
    </source>
</evidence>
<evidence type="ECO:0000256" key="4">
    <source>
        <dbReference type="ARBA" id="ARBA00022553"/>
    </source>
</evidence>
<evidence type="ECO:0000256" key="5">
    <source>
        <dbReference type="ARBA" id="ARBA00022679"/>
    </source>
</evidence>
<sequence length="552" mass="58472">MRLQVLLPLMLFGLLTVIAIIIPASEGIAVNRTQQLTLQRATSMDQIVQRAETAVASDDAAGLIRYLERFAEVYGEAAMVVDSEGALVASTGDVDMDARAASLVLAASRTVPQRSIPTIYPWSADTHLVAEPFANGSSAASGAVLLEVDQAEAKAEITGWWALVALAGLLLLLLLFAASQFWTSWVLRPVRALDDAANALAEQREPDLAAATGPLELRRLSSSFARMSRGVEDALEQQRGFVAEASHQLRNPLAAIRLRIDALPRDDADEAELAAVGGDLDRLEHVVDRMLVLANAEHRATAEASGRRTGFADGAAREHVTSAVMLAAPHEERFHDEGMRLRVVDEREVRVACRKSDLEEIVETLLDNARKYAGNGATVTMRFVLKGPERGGGSGQVSASASASVSVSAQAQAQAHGQSPVGGPRPPAARGGFRGAADDGVSEPRSGIASFGESAGFDGFGESVGFDGFDGFDGAVGHALLEISDDGPGVRDDELAQLGTRFWRSPDHRGKPGTGLGLAIVGELARANRASVGYDRAPEGGLRARVRLVRAW</sequence>
<evidence type="ECO:0000256" key="1">
    <source>
        <dbReference type="ARBA" id="ARBA00000085"/>
    </source>
</evidence>
<dbReference type="EMBL" id="WBJX01000005">
    <property type="protein sequence ID" value="KAB1636857.1"/>
    <property type="molecule type" value="Genomic_DNA"/>
</dbReference>
<dbReference type="PANTHER" id="PTHR45436:SF5">
    <property type="entry name" value="SENSOR HISTIDINE KINASE TRCS"/>
    <property type="match status" value="1"/>
</dbReference>
<reference evidence="15 16" key="1">
    <citation type="submission" date="2019-09" db="EMBL/GenBank/DDBJ databases">
        <title>Phylogeny of genus Pseudoclavibacter and closely related genus.</title>
        <authorList>
            <person name="Li Y."/>
        </authorList>
    </citation>
    <scope>NUCLEOTIDE SEQUENCE [LARGE SCALE GENOMIC DNA]</scope>
    <source>
        <strain evidence="15 16">THG-MD12</strain>
    </source>
</reference>
<feature type="domain" description="Histidine kinase" evidence="13">
    <location>
        <begin position="244"/>
        <end position="552"/>
    </location>
</feature>
<dbReference type="InterPro" id="IPR036097">
    <property type="entry name" value="HisK_dim/P_sf"/>
</dbReference>
<evidence type="ECO:0000256" key="9">
    <source>
        <dbReference type="ARBA" id="ARBA00023012"/>
    </source>
</evidence>
<keyword evidence="16" id="KW-1185">Reference proteome</keyword>
<dbReference type="CDD" id="cd00075">
    <property type="entry name" value="HATPase"/>
    <property type="match status" value="1"/>
</dbReference>
<dbReference type="SUPFAM" id="SSF47384">
    <property type="entry name" value="Homodimeric domain of signal transducing histidine kinase"/>
    <property type="match status" value="1"/>
</dbReference>
<dbReference type="Pfam" id="PF02518">
    <property type="entry name" value="HATPase_c"/>
    <property type="match status" value="1"/>
</dbReference>
<keyword evidence="8 12" id="KW-1133">Transmembrane helix</keyword>
<dbReference type="Gene3D" id="1.10.287.130">
    <property type="match status" value="1"/>
</dbReference>
<feature type="compositionally biased region" description="Low complexity" evidence="11">
    <location>
        <begin position="408"/>
        <end position="419"/>
    </location>
</feature>
<accession>A0A7J5AZ80</accession>
<evidence type="ECO:0000259" key="13">
    <source>
        <dbReference type="PROSITE" id="PS50109"/>
    </source>
</evidence>
<dbReference type="SMART" id="SM00388">
    <property type="entry name" value="HisKA"/>
    <property type="match status" value="1"/>
</dbReference>
<dbReference type="InterPro" id="IPR050428">
    <property type="entry name" value="TCS_sensor_his_kinase"/>
</dbReference>
<keyword evidence="9" id="KW-0902">Two-component regulatory system</keyword>
<name>A0A7J5AZ80_9MICO</name>
<evidence type="ECO:0000313" key="15">
    <source>
        <dbReference type="EMBL" id="KAB1636857.1"/>
    </source>
</evidence>
<dbReference type="RefSeq" id="WP_151424572.1">
    <property type="nucleotide sequence ID" value="NZ_WBJX01000005.1"/>
</dbReference>
<evidence type="ECO:0000256" key="2">
    <source>
        <dbReference type="ARBA" id="ARBA00004236"/>
    </source>
</evidence>
<feature type="region of interest" description="Disordered" evidence="11">
    <location>
        <begin position="408"/>
        <end position="448"/>
    </location>
</feature>
<proteinExistence type="predicted"/>
<dbReference type="GO" id="GO:0000155">
    <property type="term" value="F:phosphorelay sensor kinase activity"/>
    <property type="evidence" value="ECO:0007669"/>
    <property type="project" value="InterPro"/>
</dbReference>
<keyword evidence="5" id="KW-0808">Transferase</keyword>
<dbReference type="AlphaFoldDB" id="A0A7J5AZ80"/>
<comment type="subcellular location">
    <subcellularLocation>
        <location evidence="2">Cell membrane</location>
    </subcellularLocation>
</comment>
<dbReference type="InterPro" id="IPR003594">
    <property type="entry name" value="HATPase_dom"/>
</dbReference>
<organism evidence="15 16">
    <name type="scientific">Pseudoclavibacter terrae</name>
    <dbReference type="NCBI Taxonomy" id="1530195"/>
    <lineage>
        <taxon>Bacteria</taxon>
        <taxon>Bacillati</taxon>
        <taxon>Actinomycetota</taxon>
        <taxon>Actinomycetes</taxon>
        <taxon>Micrococcales</taxon>
        <taxon>Microbacteriaceae</taxon>
        <taxon>Pseudoclavibacter</taxon>
    </lineage>
</organism>
<comment type="catalytic activity">
    <reaction evidence="1">
        <text>ATP + protein L-histidine = ADP + protein N-phospho-L-histidine.</text>
        <dbReference type="EC" id="2.7.13.3"/>
    </reaction>
</comment>
<evidence type="ECO:0000256" key="10">
    <source>
        <dbReference type="ARBA" id="ARBA00023136"/>
    </source>
</evidence>
<feature type="transmembrane region" description="Helical" evidence="12">
    <location>
        <begin position="160"/>
        <end position="182"/>
    </location>
</feature>
<evidence type="ECO:0000313" key="16">
    <source>
        <dbReference type="Proteomes" id="UP000490386"/>
    </source>
</evidence>
<dbReference type="PRINTS" id="PR00344">
    <property type="entry name" value="BCTRLSENSOR"/>
</dbReference>
<dbReference type="Pfam" id="PF00512">
    <property type="entry name" value="HisKA"/>
    <property type="match status" value="1"/>
</dbReference>
<evidence type="ECO:0000256" key="6">
    <source>
        <dbReference type="ARBA" id="ARBA00022692"/>
    </source>
</evidence>